<dbReference type="InterPro" id="IPR001412">
    <property type="entry name" value="aa-tRNA-synth_I_CS"/>
</dbReference>
<dbReference type="EMBL" id="BLJN01000008">
    <property type="protein sequence ID" value="GFE84327.1"/>
    <property type="molecule type" value="Genomic_DNA"/>
</dbReference>
<keyword evidence="2 8" id="KW-0436">Ligase</keyword>
<comment type="subunit">
    <text evidence="8">Homodimer.</text>
</comment>
<reference evidence="11" key="1">
    <citation type="submission" date="2020-01" db="EMBL/GenBank/DDBJ databases">
        <title>'Steroidobacter agaridevorans' sp. nov., agar-degrading bacteria isolated from rhizosphere soils.</title>
        <authorList>
            <person name="Ikenaga M."/>
            <person name="Kataoka M."/>
            <person name="Murouchi A."/>
            <person name="Katsuragi S."/>
            <person name="Sakai M."/>
        </authorList>
    </citation>
    <scope>NUCLEOTIDE SEQUENCE [LARGE SCALE GENOMIC DNA]</scope>
    <source>
        <strain evidence="11">YU21-B</strain>
    </source>
</reference>
<dbReference type="CDD" id="cd00806">
    <property type="entry name" value="TrpRS_core"/>
    <property type="match status" value="1"/>
</dbReference>
<feature type="binding site" evidence="8">
    <location>
        <begin position="270"/>
        <end position="274"/>
    </location>
    <ligand>
        <name>ATP</name>
        <dbReference type="ChEBI" id="CHEBI:30616"/>
    </ligand>
</feature>
<comment type="function">
    <text evidence="8">Catalyzes the attachment of tryptophan to tRNA(Trp).</text>
</comment>
<dbReference type="InterPro" id="IPR024109">
    <property type="entry name" value="Trp-tRNA-ligase_bac-type"/>
</dbReference>
<protein>
    <recommendedName>
        <fullName evidence="8">Tryptophan--tRNA ligase</fullName>
        <ecNumber evidence="8">6.1.1.2</ecNumber>
    </recommendedName>
    <alternativeName>
        <fullName evidence="8">Tryptophanyl-tRNA synthetase</fullName>
        <shortName evidence="8">TrpRS</shortName>
    </alternativeName>
</protein>
<dbReference type="AlphaFoldDB" id="A0A829YLU3"/>
<dbReference type="NCBIfam" id="NF008922">
    <property type="entry name" value="PRK12283.1"/>
    <property type="match status" value="1"/>
</dbReference>
<evidence type="ECO:0000256" key="2">
    <source>
        <dbReference type="ARBA" id="ARBA00022598"/>
    </source>
</evidence>
<keyword evidence="11" id="KW-1185">Reference proteome</keyword>
<feature type="binding site" evidence="8">
    <location>
        <position position="143"/>
    </location>
    <ligand>
        <name>L-tryptophan</name>
        <dbReference type="ChEBI" id="CHEBI:57912"/>
    </ligand>
</feature>
<dbReference type="PANTHER" id="PTHR43766">
    <property type="entry name" value="TRYPTOPHAN--TRNA LIGASE, MITOCHONDRIAL"/>
    <property type="match status" value="1"/>
</dbReference>
<comment type="caution">
    <text evidence="10">The sequence shown here is derived from an EMBL/GenBank/DDBJ whole genome shotgun (WGS) entry which is preliminary data.</text>
</comment>
<dbReference type="SUPFAM" id="SSF52374">
    <property type="entry name" value="Nucleotidylyl transferase"/>
    <property type="match status" value="1"/>
</dbReference>
<evidence type="ECO:0000256" key="3">
    <source>
        <dbReference type="ARBA" id="ARBA00022741"/>
    </source>
</evidence>
<feature type="binding site" evidence="8">
    <location>
        <begin position="24"/>
        <end position="25"/>
    </location>
    <ligand>
        <name>ATP</name>
        <dbReference type="ChEBI" id="CHEBI:30616"/>
    </ligand>
</feature>
<keyword evidence="5 8" id="KW-0648">Protein biosynthesis</keyword>
<dbReference type="NCBIfam" id="TIGR00233">
    <property type="entry name" value="trpS"/>
    <property type="match status" value="1"/>
</dbReference>
<comment type="similarity">
    <text evidence="1 8 9">Belongs to the class-I aminoacyl-tRNA synthetase family.</text>
</comment>
<sequence length="405" mass="45485">MSATPANNRRVLSGMRPTGALHLGNYHGALKNWVELQYQYECYFFVADIHALTTGYEDTSQLESNVWNVVIDWLAAGLNPASSTIFIQSRVPEHSELHLLLSMVTPLSWLERVPTYKDQQEQLKDKDLAMYGFLGYPLLQAADILLYKTAFVPVGEDQVAHVEITREVARRFNHIYGREPDFEAKVEKALKALGTRNSTRYSELRRLYQEKGDAEAIAKAHSLLEGTARLTLADRERLIGYLEGTGRSYLVEPEVLLTATPKVPGLDGRKMSKSYGNTIGLREDPDQVAKKLKGMVTDPARQRRTDPGDPDKCPVFDLHKIYSSSDTQAWAAQGCRTAGIGCLDCKKPVIDAVVAQLRDMQARAKEFEENRDLVRGIIAEGNEKARDVARQTLDEVHQAMGMNYR</sequence>
<dbReference type="FunFam" id="1.10.240.10:FF:000005">
    <property type="entry name" value="Tryptophan--tRNA ligase"/>
    <property type="match status" value="1"/>
</dbReference>
<dbReference type="PANTHER" id="PTHR43766:SF1">
    <property type="entry name" value="TRYPTOPHAN--TRNA LIGASE, MITOCHONDRIAL"/>
    <property type="match status" value="1"/>
</dbReference>
<evidence type="ECO:0000256" key="8">
    <source>
        <dbReference type="HAMAP-Rule" id="MF_00140"/>
    </source>
</evidence>
<evidence type="ECO:0000256" key="5">
    <source>
        <dbReference type="ARBA" id="ARBA00022917"/>
    </source>
</evidence>
<dbReference type="InterPro" id="IPR014729">
    <property type="entry name" value="Rossmann-like_a/b/a_fold"/>
</dbReference>
<dbReference type="Gene3D" id="3.40.50.620">
    <property type="entry name" value="HUPs"/>
    <property type="match status" value="1"/>
</dbReference>
<dbReference type="GO" id="GO:0004830">
    <property type="term" value="F:tryptophan-tRNA ligase activity"/>
    <property type="evidence" value="ECO:0007669"/>
    <property type="project" value="UniProtKB-UniRule"/>
</dbReference>
<dbReference type="RefSeq" id="WP_161815914.1">
    <property type="nucleotide sequence ID" value="NZ_BLJN01000008.1"/>
</dbReference>
<feature type="short sequence motif" description="'HIGH' region" evidence="8">
    <location>
        <begin position="17"/>
        <end position="25"/>
    </location>
</feature>
<evidence type="ECO:0000256" key="6">
    <source>
        <dbReference type="ARBA" id="ARBA00023146"/>
    </source>
</evidence>
<keyword evidence="4 8" id="KW-0067">ATP-binding</keyword>
<dbReference type="Pfam" id="PF00579">
    <property type="entry name" value="tRNA-synt_1b"/>
    <property type="match status" value="2"/>
</dbReference>
<keyword evidence="3 8" id="KW-0547">Nucleotide-binding</keyword>
<evidence type="ECO:0000256" key="1">
    <source>
        <dbReference type="ARBA" id="ARBA00005594"/>
    </source>
</evidence>
<gene>
    <name evidence="10" type="primary">trpS-1</name>
    <name evidence="8" type="synonym">trpS</name>
    <name evidence="10" type="ORF">GCM10011487_63270</name>
</gene>
<name>A0A829YLU3_9GAMM</name>
<dbReference type="GO" id="GO:0005524">
    <property type="term" value="F:ATP binding"/>
    <property type="evidence" value="ECO:0007669"/>
    <property type="project" value="UniProtKB-UniRule"/>
</dbReference>
<feature type="binding site" evidence="8">
    <location>
        <position position="263"/>
    </location>
    <ligand>
        <name>ATP</name>
        <dbReference type="ChEBI" id="CHEBI:30616"/>
    </ligand>
</feature>
<comment type="catalytic activity">
    <reaction evidence="7 8">
        <text>tRNA(Trp) + L-tryptophan + ATP = L-tryptophyl-tRNA(Trp) + AMP + diphosphate + H(+)</text>
        <dbReference type="Rhea" id="RHEA:24080"/>
        <dbReference type="Rhea" id="RHEA-COMP:9671"/>
        <dbReference type="Rhea" id="RHEA-COMP:9705"/>
        <dbReference type="ChEBI" id="CHEBI:15378"/>
        <dbReference type="ChEBI" id="CHEBI:30616"/>
        <dbReference type="ChEBI" id="CHEBI:33019"/>
        <dbReference type="ChEBI" id="CHEBI:57912"/>
        <dbReference type="ChEBI" id="CHEBI:78442"/>
        <dbReference type="ChEBI" id="CHEBI:78535"/>
        <dbReference type="ChEBI" id="CHEBI:456215"/>
        <dbReference type="EC" id="6.1.1.2"/>
    </reaction>
</comment>
<evidence type="ECO:0000256" key="4">
    <source>
        <dbReference type="ARBA" id="ARBA00022840"/>
    </source>
</evidence>
<feature type="short sequence motif" description="'KMSKS' region" evidence="8">
    <location>
        <begin position="270"/>
        <end position="274"/>
    </location>
</feature>
<feature type="binding site" evidence="8">
    <location>
        <begin position="155"/>
        <end position="157"/>
    </location>
    <ligand>
        <name>ATP</name>
        <dbReference type="ChEBI" id="CHEBI:30616"/>
    </ligand>
</feature>
<dbReference type="PROSITE" id="PS00178">
    <property type="entry name" value="AA_TRNA_LIGASE_I"/>
    <property type="match status" value="1"/>
</dbReference>
<dbReference type="EC" id="6.1.1.2" evidence="8"/>
<keyword evidence="8" id="KW-0963">Cytoplasm</keyword>
<proteinExistence type="inferred from homology"/>
<dbReference type="GO" id="GO:0005829">
    <property type="term" value="C:cytosol"/>
    <property type="evidence" value="ECO:0007669"/>
    <property type="project" value="TreeGrafter"/>
</dbReference>
<dbReference type="InterPro" id="IPR002306">
    <property type="entry name" value="Trp-tRNA-ligase"/>
</dbReference>
<comment type="subcellular location">
    <subcellularLocation>
        <location evidence="8">Cytoplasm</location>
    </subcellularLocation>
</comment>
<feature type="binding site" evidence="8">
    <location>
        <begin position="16"/>
        <end position="18"/>
    </location>
    <ligand>
        <name>ATP</name>
        <dbReference type="ChEBI" id="CHEBI:30616"/>
    </ligand>
</feature>
<dbReference type="GO" id="GO:0006436">
    <property type="term" value="P:tryptophanyl-tRNA aminoacylation"/>
    <property type="evidence" value="ECO:0007669"/>
    <property type="project" value="UniProtKB-UniRule"/>
</dbReference>
<dbReference type="Proteomes" id="UP000445000">
    <property type="component" value="Unassembled WGS sequence"/>
</dbReference>
<evidence type="ECO:0000313" key="10">
    <source>
        <dbReference type="EMBL" id="GFE84327.1"/>
    </source>
</evidence>
<evidence type="ECO:0000256" key="9">
    <source>
        <dbReference type="RuleBase" id="RU363036"/>
    </source>
</evidence>
<evidence type="ECO:0000256" key="7">
    <source>
        <dbReference type="ARBA" id="ARBA00049929"/>
    </source>
</evidence>
<dbReference type="InterPro" id="IPR002305">
    <property type="entry name" value="aa-tRNA-synth_Ic"/>
</dbReference>
<accession>A0A829YLU3</accession>
<evidence type="ECO:0000313" key="11">
    <source>
        <dbReference type="Proteomes" id="UP000445000"/>
    </source>
</evidence>
<keyword evidence="6 8" id="KW-0030">Aminoacyl-tRNA synthetase</keyword>
<dbReference type="PRINTS" id="PR01039">
    <property type="entry name" value="TRNASYNTHTRP"/>
</dbReference>
<organism evidence="10 11">
    <name type="scientific">Steroidobacter agaridevorans</name>
    <dbReference type="NCBI Taxonomy" id="2695856"/>
    <lineage>
        <taxon>Bacteria</taxon>
        <taxon>Pseudomonadati</taxon>
        <taxon>Pseudomonadota</taxon>
        <taxon>Gammaproteobacteria</taxon>
        <taxon>Steroidobacterales</taxon>
        <taxon>Steroidobacteraceae</taxon>
        <taxon>Steroidobacter</taxon>
    </lineage>
</organism>
<dbReference type="HAMAP" id="MF_00140_B">
    <property type="entry name" value="Trp_tRNA_synth_B"/>
    <property type="match status" value="1"/>
</dbReference>
<dbReference type="Gene3D" id="1.10.240.10">
    <property type="entry name" value="Tyrosyl-Transfer RNA Synthetase"/>
    <property type="match status" value="1"/>
</dbReference>
<dbReference type="InterPro" id="IPR050203">
    <property type="entry name" value="Trp-tRNA_synthetase"/>
</dbReference>